<dbReference type="Proteomes" id="UP001589619">
    <property type="component" value="Unassembled WGS sequence"/>
</dbReference>
<feature type="domain" description="CBM-cenC" evidence="2">
    <location>
        <begin position="1223"/>
        <end position="1354"/>
    </location>
</feature>
<comment type="caution">
    <text evidence="3">The sequence shown here is derived from an EMBL/GenBank/DDBJ whole genome shotgun (WGS) entry which is preliminary data.</text>
</comment>
<feature type="domain" description="CBM-cenC" evidence="2">
    <location>
        <begin position="967"/>
        <end position="1097"/>
    </location>
</feature>
<proteinExistence type="predicted"/>
<dbReference type="InterPro" id="IPR017853">
    <property type="entry name" value="GH"/>
</dbReference>
<sequence length="1375" mass="149438">MYGSNSNSNLMRKTGPVGVKAALLACLLSLLLPLLVPTAIPRAFAAEIGDDLIHNGGFEQSEDSIPLSWIPFQSWSNPELALTPDAARTGTNGFRIQTQQQTKPWIAQDIVVEEGVTYELSGWLKGFDMEGAGAGFKLEFYKNGQRTSANHILGYDSTYRLLPPDITGDWQNLKLTFTAPPEATILCLFVRQYGTGTVYFDDISIVLKKQRAMIELTTDESFYYAELTEGRVGASFFSKDGHLENKSAEARIYRETSGVTIATYGPVAADQPLDFLFDPTLMLKNEPYRVEVRLLDAIGTELEKAGETVYRIDRPTMLREDGTIMVDGEPFFPIAAYHVRRTDYPYVGLAGVNTVQGGVTDKVSVMRGTLDAAQQNGLKVLVPLYANMNVKENVYLTQDFVTNLKDHPAVLAWMIMDEPIQNNKTKQELADAYRLIRSLDSKHPTYMVEAPAAAYETVSKLTDLFATDVYPFPYSPISAVGESAIQAKQAAGNRKPVLNVLQAMYNPPVWPHLPTIGELRNMAYQSLLNGAQGMAYYSFNENGFELRQSALWPGLVEFREEAELIGALITGAERIGHGQGQDTYWTLWRDGDELYASSVNTSGQARQVTVPLGITGYRSELLYGDSHTTRDEQGDELVIGLGPLQSLTYRVTPFLTLITQASDTADGAAGLSSDAYWSTRISQLEAKSNDMAASLQSSVPDMASVSGDAVDALGLVGELTDWAAQLADGSTKQQIVAALKQIGQALSPIAGAYVKAKLDLAGGRIVGQEQPNGLTVSLDNGASVDLLNVQVTVNYPEPFGAQPGVWTKPLLGSGSASSETFDFRIGSPVPQGRYSLKASIEFEYADKPGIPISVEHWITYDYMDLLVAESLTPVIEANKGGEYPFTVSLSSNVSRDLQVMLETESPPGFAMQLPAGLTLSSGQQTAVTGTVYLPAGVTDGIYEAAIRVKADGKLVRSLPLPIVVNHNLLANGGFEKATALGTAPEGWVMRQGVWTRDASHTGDYSVSLLPDPSNIWNIIASGIIPVQAGNKYALRGWVKNGSATGEVAIGLRQSNNNSSTTISYTWKPVQTSSNWTLYELEIMPAPNAQYVQVFLKMDQQTNGAAWFDDLYVEEIPYEPEYAFDAEAVPAAVVAREGGQFPFSLNVTSNVPRSLQVTLDADAPAGMTVQLPSQISLPAYQLTTVTGTVYVPSSVTGSVYQATIHLTAEGQVVRSVPFAVRIDSNLLKNPGFEQPNAQATGPANWLMRAGLWTQSEKRSGSYSASIAPDPGNAWNIIVSDLIPTEPGSQYIVRGWVKNGSTTGSVSLGLRQVKEDLVSTVKYTWHATRNNTDWTPYQFEVTPSSTAKYVQLFLWSDAAANGTSSFDDLVVERIPLP</sequence>
<keyword evidence="1" id="KW-0378">Hydrolase</keyword>
<organism evidence="3 4">
    <name type="scientific">Paenibacillus hodogayensis</name>
    <dbReference type="NCBI Taxonomy" id="279208"/>
    <lineage>
        <taxon>Bacteria</taxon>
        <taxon>Bacillati</taxon>
        <taxon>Bacillota</taxon>
        <taxon>Bacilli</taxon>
        <taxon>Bacillales</taxon>
        <taxon>Paenibacillaceae</taxon>
        <taxon>Paenibacillus</taxon>
    </lineage>
</organism>
<dbReference type="Pfam" id="PF02018">
    <property type="entry name" value="CBM_4_9"/>
    <property type="match status" value="3"/>
</dbReference>
<accession>A0ABV5VSM5</accession>
<dbReference type="InterPro" id="IPR008979">
    <property type="entry name" value="Galactose-bd-like_sf"/>
</dbReference>
<dbReference type="Gene3D" id="3.20.20.80">
    <property type="entry name" value="Glycosidases"/>
    <property type="match status" value="1"/>
</dbReference>
<reference evidence="3 4" key="1">
    <citation type="submission" date="2024-09" db="EMBL/GenBank/DDBJ databases">
        <authorList>
            <person name="Sun Q."/>
            <person name="Mori K."/>
        </authorList>
    </citation>
    <scope>NUCLEOTIDE SEQUENCE [LARGE SCALE GENOMIC DNA]</scope>
    <source>
        <strain evidence="3 4">JCM 12520</strain>
    </source>
</reference>
<evidence type="ECO:0000259" key="2">
    <source>
        <dbReference type="Pfam" id="PF02018"/>
    </source>
</evidence>
<protein>
    <submittedName>
        <fullName evidence="3">Carbohydrate binding domain-containing protein</fullName>
    </submittedName>
</protein>
<dbReference type="SUPFAM" id="SSF49785">
    <property type="entry name" value="Galactose-binding domain-like"/>
    <property type="match status" value="3"/>
</dbReference>
<feature type="domain" description="CBM-cenC" evidence="2">
    <location>
        <begin position="51"/>
        <end position="186"/>
    </location>
</feature>
<dbReference type="EMBL" id="JBHMAG010000005">
    <property type="protein sequence ID" value="MFB9751278.1"/>
    <property type="molecule type" value="Genomic_DNA"/>
</dbReference>
<dbReference type="SUPFAM" id="SSF51445">
    <property type="entry name" value="(Trans)glycosidases"/>
    <property type="match status" value="1"/>
</dbReference>
<keyword evidence="4" id="KW-1185">Reference proteome</keyword>
<dbReference type="RefSeq" id="WP_344917253.1">
    <property type="nucleotide sequence ID" value="NZ_BAAAYO010000021.1"/>
</dbReference>
<gene>
    <name evidence="3" type="ORF">ACFFNY_06845</name>
</gene>
<name>A0ABV5VSM5_9BACL</name>
<evidence type="ECO:0000313" key="3">
    <source>
        <dbReference type="EMBL" id="MFB9751278.1"/>
    </source>
</evidence>
<dbReference type="InterPro" id="IPR003305">
    <property type="entry name" value="CenC_carb-bd"/>
</dbReference>
<dbReference type="Gene3D" id="2.60.120.260">
    <property type="entry name" value="Galactose-binding domain-like"/>
    <property type="match status" value="3"/>
</dbReference>
<evidence type="ECO:0000256" key="1">
    <source>
        <dbReference type="ARBA" id="ARBA00022801"/>
    </source>
</evidence>
<evidence type="ECO:0000313" key="4">
    <source>
        <dbReference type="Proteomes" id="UP001589619"/>
    </source>
</evidence>